<dbReference type="PANTHER" id="PTHR11042">
    <property type="entry name" value="EUKARYOTIC TRANSLATION INITIATION FACTOR 2-ALPHA KINASE EIF2-ALPHA KINASE -RELATED"/>
    <property type="match status" value="1"/>
</dbReference>
<sequence>MKCFDLFDILFGRLINTKRLFLFREARIWSLLDHRNVVKYHGCWVETAFWGGHEGGFIAEEKKPCLYLKLEACDSSLAAQTINDLKKICDIVQAVLKGLVYLHSKGIVHGDIRAANILISDGKAKICDFGRASHGTDLDQKQDIKKFGLLIVEMLDPSALPDARLRSRFPKEFKALAEQLEEMTAPNPETRPTSAELLRHKKKLIKAIMGIELR</sequence>
<keyword evidence="4" id="KW-0067">ATP-binding</keyword>
<dbReference type="Pfam" id="PF00069">
    <property type="entry name" value="Pkinase"/>
    <property type="match status" value="1"/>
</dbReference>
<dbReference type="Gene3D" id="3.30.200.20">
    <property type="entry name" value="Phosphorylase Kinase, domain 1"/>
    <property type="match status" value="1"/>
</dbReference>
<dbReference type="Gramene" id="PRQ47731">
    <property type="protein sequence ID" value="PRQ47731"/>
    <property type="gene ID" value="RchiOBHm_Chr2g0102911"/>
</dbReference>
<dbReference type="InterPro" id="IPR008266">
    <property type="entry name" value="Tyr_kinase_AS"/>
</dbReference>
<dbReference type="PROSITE" id="PS00109">
    <property type="entry name" value="PROTEIN_KINASE_TYR"/>
    <property type="match status" value="1"/>
</dbReference>
<keyword evidence="1 6" id="KW-0808">Transferase</keyword>
<name>A0A2P6RMW5_ROSCH</name>
<evidence type="ECO:0000256" key="1">
    <source>
        <dbReference type="ARBA" id="ARBA00022679"/>
    </source>
</evidence>
<evidence type="ECO:0000259" key="5">
    <source>
        <dbReference type="PROSITE" id="PS50011"/>
    </source>
</evidence>
<proteinExistence type="predicted"/>
<evidence type="ECO:0000256" key="4">
    <source>
        <dbReference type="ARBA" id="ARBA00022840"/>
    </source>
</evidence>
<dbReference type="Proteomes" id="UP000238479">
    <property type="component" value="Chromosome 2"/>
</dbReference>
<evidence type="ECO:0000256" key="3">
    <source>
        <dbReference type="ARBA" id="ARBA00022777"/>
    </source>
</evidence>
<dbReference type="GO" id="GO:0005524">
    <property type="term" value="F:ATP binding"/>
    <property type="evidence" value="ECO:0007669"/>
    <property type="project" value="UniProtKB-KW"/>
</dbReference>
<comment type="caution">
    <text evidence="6">The sequence shown here is derived from an EMBL/GenBank/DDBJ whole genome shotgun (WGS) entry which is preliminary data.</text>
</comment>
<dbReference type="InterPro" id="IPR050339">
    <property type="entry name" value="CC_SR_Kinase"/>
</dbReference>
<dbReference type="InterPro" id="IPR011009">
    <property type="entry name" value="Kinase-like_dom_sf"/>
</dbReference>
<evidence type="ECO:0000256" key="2">
    <source>
        <dbReference type="ARBA" id="ARBA00022741"/>
    </source>
</evidence>
<organism evidence="6 7">
    <name type="scientific">Rosa chinensis</name>
    <name type="common">China rose</name>
    <dbReference type="NCBI Taxonomy" id="74649"/>
    <lineage>
        <taxon>Eukaryota</taxon>
        <taxon>Viridiplantae</taxon>
        <taxon>Streptophyta</taxon>
        <taxon>Embryophyta</taxon>
        <taxon>Tracheophyta</taxon>
        <taxon>Spermatophyta</taxon>
        <taxon>Magnoliopsida</taxon>
        <taxon>eudicotyledons</taxon>
        <taxon>Gunneridae</taxon>
        <taxon>Pentapetalae</taxon>
        <taxon>rosids</taxon>
        <taxon>fabids</taxon>
        <taxon>Rosales</taxon>
        <taxon>Rosaceae</taxon>
        <taxon>Rosoideae</taxon>
        <taxon>Rosoideae incertae sedis</taxon>
        <taxon>Rosa</taxon>
    </lineage>
</organism>
<dbReference type="PROSITE" id="PS50011">
    <property type="entry name" value="PROTEIN_KINASE_DOM"/>
    <property type="match status" value="1"/>
</dbReference>
<keyword evidence="2" id="KW-0547">Nucleotide-binding</keyword>
<accession>A0A2P6RMW5</accession>
<dbReference type="GO" id="GO:0005634">
    <property type="term" value="C:nucleus"/>
    <property type="evidence" value="ECO:0007669"/>
    <property type="project" value="TreeGrafter"/>
</dbReference>
<feature type="domain" description="Protein kinase" evidence="5">
    <location>
        <begin position="1"/>
        <end position="214"/>
    </location>
</feature>
<evidence type="ECO:0000313" key="6">
    <source>
        <dbReference type="EMBL" id="PRQ47731.1"/>
    </source>
</evidence>
<evidence type="ECO:0000313" key="7">
    <source>
        <dbReference type="Proteomes" id="UP000238479"/>
    </source>
</evidence>
<dbReference type="STRING" id="74649.A0A2P6RMW5"/>
<gene>
    <name evidence="6" type="ORF">RchiOBHm_Chr2g0102911</name>
</gene>
<reference evidence="6 7" key="1">
    <citation type="journal article" date="2018" name="Nat. Genet.">
        <title>The Rosa genome provides new insights in the design of modern roses.</title>
        <authorList>
            <person name="Bendahmane M."/>
        </authorList>
    </citation>
    <scope>NUCLEOTIDE SEQUENCE [LARGE SCALE GENOMIC DNA]</scope>
    <source>
        <strain evidence="7">cv. Old Blush</strain>
    </source>
</reference>
<dbReference type="Gene3D" id="1.10.510.10">
    <property type="entry name" value="Transferase(Phosphotransferase) domain 1"/>
    <property type="match status" value="1"/>
</dbReference>
<dbReference type="AlphaFoldDB" id="A0A2P6RMW5"/>
<keyword evidence="7" id="KW-1185">Reference proteome</keyword>
<dbReference type="InterPro" id="IPR000719">
    <property type="entry name" value="Prot_kinase_dom"/>
</dbReference>
<dbReference type="SUPFAM" id="SSF56112">
    <property type="entry name" value="Protein kinase-like (PK-like)"/>
    <property type="match status" value="1"/>
</dbReference>
<keyword evidence="3 6" id="KW-0418">Kinase</keyword>
<dbReference type="EMBL" id="PDCK01000040">
    <property type="protein sequence ID" value="PRQ47731.1"/>
    <property type="molecule type" value="Genomic_DNA"/>
</dbReference>
<dbReference type="GO" id="GO:0004672">
    <property type="term" value="F:protein kinase activity"/>
    <property type="evidence" value="ECO:0007669"/>
    <property type="project" value="InterPro"/>
</dbReference>
<dbReference type="GO" id="GO:0005737">
    <property type="term" value="C:cytoplasm"/>
    <property type="evidence" value="ECO:0007669"/>
    <property type="project" value="TreeGrafter"/>
</dbReference>
<protein>
    <submittedName>
        <fullName evidence="6">Putative transferase, protein kinase STE-STE11 family</fullName>
        <ecNumber evidence="6">2.7.-.-</ecNumber>
    </submittedName>
</protein>
<dbReference type="EC" id="2.7.-.-" evidence="6"/>